<name>A0A370QRW5_9GAMM</name>
<organism evidence="2 3">
    <name type="scientific">Enterobacillus tribolii</name>
    <dbReference type="NCBI Taxonomy" id="1487935"/>
    <lineage>
        <taxon>Bacteria</taxon>
        <taxon>Pseudomonadati</taxon>
        <taxon>Pseudomonadota</taxon>
        <taxon>Gammaproteobacteria</taxon>
        <taxon>Enterobacterales</taxon>
        <taxon>Hafniaceae</taxon>
        <taxon>Enterobacillus</taxon>
    </lineage>
</organism>
<dbReference type="OrthoDB" id="9763697at2"/>
<dbReference type="Pfam" id="PF13569">
    <property type="entry name" value="DUF4132"/>
    <property type="match status" value="1"/>
</dbReference>
<evidence type="ECO:0000259" key="1">
    <source>
        <dbReference type="Pfam" id="PF13569"/>
    </source>
</evidence>
<dbReference type="AlphaFoldDB" id="A0A370QRW5"/>
<proteinExistence type="predicted"/>
<dbReference type="EMBL" id="QRAP01000004">
    <property type="protein sequence ID" value="RDK91976.1"/>
    <property type="molecule type" value="Genomic_DNA"/>
</dbReference>
<feature type="domain" description="DUF4132" evidence="1">
    <location>
        <begin position="368"/>
        <end position="511"/>
    </location>
</feature>
<comment type="caution">
    <text evidence="2">The sequence shown here is derived from an EMBL/GenBank/DDBJ whole genome shotgun (WGS) entry which is preliminary data.</text>
</comment>
<dbReference type="RefSeq" id="WP_115458309.1">
    <property type="nucleotide sequence ID" value="NZ_QRAP01000004.1"/>
</dbReference>
<protein>
    <submittedName>
        <fullName evidence="2">Uncharacterized protein DUF4132</fullName>
    </submittedName>
</protein>
<evidence type="ECO:0000313" key="3">
    <source>
        <dbReference type="Proteomes" id="UP000254848"/>
    </source>
</evidence>
<dbReference type="InterPro" id="IPR025406">
    <property type="entry name" value="DUF4132"/>
</dbReference>
<reference evidence="2 3" key="1">
    <citation type="submission" date="2018-07" db="EMBL/GenBank/DDBJ databases">
        <title>Genomic Encyclopedia of Type Strains, Phase IV (KMG-IV): sequencing the most valuable type-strain genomes for metagenomic binning, comparative biology and taxonomic classification.</title>
        <authorList>
            <person name="Goeker M."/>
        </authorList>
    </citation>
    <scope>NUCLEOTIDE SEQUENCE [LARGE SCALE GENOMIC DNA]</scope>
    <source>
        <strain evidence="2 3">DSM 103736</strain>
    </source>
</reference>
<evidence type="ECO:0000313" key="2">
    <source>
        <dbReference type="EMBL" id="RDK91976.1"/>
    </source>
</evidence>
<keyword evidence="3" id="KW-1185">Reference proteome</keyword>
<sequence length="707" mass="78348">MSAFSPFTWLLACLNADASDLPRPGSPLPDLSELSAEELGALWPAAYRQRNNFDSPAQRELAYAVLEYGWQHRLPALGDADALALFRQLHAWDEAVQSLAWLTQAPCAGLAGELERILTGSGERRYDDDHWARHRYQAFCLSAFVDKRHRERLNRAVAAYCENAPYAQREFSLLPQLAFSSVLALASSQTAYYHPREQDEWRDPLHLLSEEPAYLALAQALVTEATERINDIQRGAIPYVADGAFPVEDAHVIARMVRVAAWRDEAWLGALIERLLPGAAAAPASVTAKTLPSQSLTVALGHAVEGVPTPEGVRALRAALNVTRHAGINKKLARNLKPAERALAQRPETALRLGDLLPAGKRGKGVLATCLEACLWQETTFSVPEWREKLLESPAAGTLVRTLIWCVQTPGQAVRAFLPERNGKFVAADGTALAFADEERIALWHPLYSAQDERDAWQARIMTQRLAQPFRQAFREYYFYDEQQDGFHAGAFSGYQLALRPLLGLAGREGWHIGGGWDDGVLVRRFGAFRAEFHVGARLYPGVQGWGASGEIRFLRQEQRGWEAVDAARLPPVLFSEICRAVDLLVSRAGIAAVSTDDDGLPAHHREKHLRFLSQTGRIGAMRREVLHRLFAGDIAAGRLGIARNQASVGEYAINLTTGRVTRAGAPVKMDVQQEKEDAAPVFWLPYDENLLKQICVTLRTLLLSTY</sequence>
<accession>A0A370QRW5</accession>
<gene>
    <name evidence="2" type="ORF">C8D90_104128</name>
</gene>
<dbReference type="Proteomes" id="UP000254848">
    <property type="component" value="Unassembled WGS sequence"/>
</dbReference>